<dbReference type="InterPro" id="IPR003615">
    <property type="entry name" value="HNH_nuc"/>
</dbReference>
<evidence type="ECO:0000313" key="4">
    <source>
        <dbReference type="Proteomes" id="UP000235023"/>
    </source>
</evidence>
<dbReference type="Pfam" id="PF13391">
    <property type="entry name" value="HNH_2"/>
    <property type="match status" value="1"/>
</dbReference>
<evidence type="ECO:0000259" key="2">
    <source>
        <dbReference type="Pfam" id="PF13391"/>
    </source>
</evidence>
<feature type="compositionally biased region" description="Acidic residues" evidence="1">
    <location>
        <begin position="391"/>
        <end position="408"/>
    </location>
</feature>
<accession>A0A2J5IAB0</accession>
<keyword evidence="4" id="KW-1185">Reference proteome</keyword>
<evidence type="ECO:0000313" key="3">
    <source>
        <dbReference type="EMBL" id="PLN86913.1"/>
    </source>
</evidence>
<evidence type="ECO:0000256" key="1">
    <source>
        <dbReference type="SAM" id="MobiDB-lite"/>
    </source>
</evidence>
<dbReference type="Proteomes" id="UP000235023">
    <property type="component" value="Unassembled WGS sequence"/>
</dbReference>
<dbReference type="AlphaFoldDB" id="A0A2J5IAB0"/>
<dbReference type="EMBL" id="KZ559496">
    <property type="protein sequence ID" value="PLN86913.1"/>
    <property type="molecule type" value="Genomic_DNA"/>
</dbReference>
<feature type="region of interest" description="Disordered" evidence="1">
    <location>
        <begin position="18"/>
        <end position="38"/>
    </location>
</feature>
<dbReference type="OrthoDB" id="5386595at2759"/>
<feature type="region of interest" description="Disordered" evidence="1">
    <location>
        <begin position="388"/>
        <end position="408"/>
    </location>
</feature>
<feature type="domain" description="HNH nuclease" evidence="2">
    <location>
        <begin position="175"/>
        <end position="239"/>
    </location>
</feature>
<sequence>MSAIENLPPLYVPKKRRAKDVEKLEDEMEKASDEQRQARKKLKAHGSFDAEFWSAAVDVEAACLRKTRIASDISLSEFKGRRVDWERTEEARRLFAQIRAQTHRIASFSHRRDSLSLCKSQGGLRESFMKLFTSSPLGLNIRTGAGPRDSKIQSKFRAQLLKDYDSLDQHGNAWCPILGCYLGPDNVTASHLFAYRHGQASMDAIFGKICPPELFSSRNGLIMSALVEKYFDSGVIVIVPDIPDHPTKMVLCGWVSNEVREFKVRIIDTNWSKLDHLVAGTTRWRDLDGKKLEFKGNYRPAARYLYFHYCVQILRRAWRAGPGQQAVFSLQDELGKPYWGTPGSYVARNMLNAFIQEVGHQADDLLIGARGSGGDDKVLVNIAATQIAEESVGEEDDEDDYDEDEDEY</sequence>
<protein>
    <recommendedName>
        <fullName evidence="2">HNH nuclease domain-containing protein</fullName>
    </recommendedName>
</protein>
<gene>
    <name evidence="3" type="ORF">BDW42DRAFT_198375</name>
</gene>
<organism evidence="3 4">
    <name type="scientific">Aspergillus taichungensis</name>
    <dbReference type="NCBI Taxonomy" id="482145"/>
    <lineage>
        <taxon>Eukaryota</taxon>
        <taxon>Fungi</taxon>
        <taxon>Dikarya</taxon>
        <taxon>Ascomycota</taxon>
        <taxon>Pezizomycotina</taxon>
        <taxon>Eurotiomycetes</taxon>
        <taxon>Eurotiomycetidae</taxon>
        <taxon>Eurotiales</taxon>
        <taxon>Aspergillaceae</taxon>
        <taxon>Aspergillus</taxon>
        <taxon>Aspergillus subgen. Circumdati</taxon>
    </lineage>
</organism>
<name>A0A2J5IAB0_9EURO</name>
<proteinExistence type="predicted"/>
<reference evidence="4" key="1">
    <citation type="submission" date="2017-12" db="EMBL/GenBank/DDBJ databases">
        <authorList>
            <consortium name="DOE Joint Genome Institute"/>
            <person name="Mondo S.J."/>
            <person name="Kjaerbolling I."/>
            <person name="Vesth T.C."/>
            <person name="Frisvad J.C."/>
            <person name="Nybo J.L."/>
            <person name="Theobald S."/>
            <person name="Kuo A."/>
            <person name="Bowyer P."/>
            <person name="Matsuda Y."/>
            <person name="Lyhne E.K."/>
            <person name="Kogle M.E."/>
            <person name="Clum A."/>
            <person name="Lipzen A."/>
            <person name="Salamov A."/>
            <person name="Ngan C.Y."/>
            <person name="Daum C."/>
            <person name="Chiniquy J."/>
            <person name="Barry K."/>
            <person name="LaButti K."/>
            <person name="Haridas S."/>
            <person name="Simmons B.A."/>
            <person name="Magnuson J.K."/>
            <person name="Mortensen U.H."/>
            <person name="Larsen T.O."/>
            <person name="Grigoriev I.V."/>
            <person name="Baker S.E."/>
            <person name="Andersen M.R."/>
            <person name="Nordberg H.P."/>
            <person name="Cantor M.N."/>
            <person name="Hua S.X."/>
        </authorList>
    </citation>
    <scope>NUCLEOTIDE SEQUENCE [LARGE SCALE GENOMIC DNA]</scope>
    <source>
        <strain evidence="4">IBT 19404</strain>
    </source>
</reference>